<reference evidence="2 3" key="1">
    <citation type="submission" date="2023-10" db="EMBL/GenBank/DDBJ databases">
        <title>Draft Genome Sequence of Candida saopaulonensis from a very Premature Infant with Sepsis.</title>
        <authorList>
            <person name="Ning Y."/>
            <person name="Dai R."/>
            <person name="Xiao M."/>
            <person name="Xu Y."/>
            <person name="Yan Q."/>
            <person name="Zhang L."/>
        </authorList>
    </citation>
    <scope>NUCLEOTIDE SEQUENCE [LARGE SCALE GENOMIC DNA]</scope>
    <source>
        <strain evidence="2 3">19XY460</strain>
    </source>
</reference>
<accession>A0AAX4HAE1</accession>
<dbReference type="AlphaFoldDB" id="A0AAX4HAE1"/>
<gene>
    <name evidence="2" type="ORF">PUMCH_002840</name>
</gene>
<dbReference type="InterPro" id="IPR038071">
    <property type="entry name" value="UROD/MetE-like_sf"/>
</dbReference>
<dbReference type="Gene3D" id="3.20.20.210">
    <property type="match status" value="1"/>
</dbReference>
<dbReference type="Pfam" id="PF01208">
    <property type="entry name" value="URO-D"/>
    <property type="match status" value="1"/>
</dbReference>
<evidence type="ECO:0000259" key="1">
    <source>
        <dbReference type="Pfam" id="PF01208"/>
    </source>
</evidence>
<dbReference type="GO" id="GO:0006779">
    <property type="term" value="P:porphyrin-containing compound biosynthetic process"/>
    <property type="evidence" value="ECO:0007669"/>
    <property type="project" value="InterPro"/>
</dbReference>
<dbReference type="Proteomes" id="UP001338582">
    <property type="component" value="Chromosome 3"/>
</dbReference>
<keyword evidence="3" id="KW-1185">Reference proteome</keyword>
<proteinExistence type="predicted"/>
<dbReference type="GeneID" id="88173904"/>
<dbReference type="GO" id="GO:0004853">
    <property type="term" value="F:uroporphyrinogen decarboxylase activity"/>
    <property type="evidence" value="ECO:0007669"/>
    <property type="project" value="InterPro"/>
</dbReference>
<name>A0AAX4HAE1_9ASCO</name>
<dbReference type="InterPro" id="IPR000257">
    <property type="entry name" value="Uroporphyrinogen_deCOase"/>
</dbReference>
<protein>
    <recommendedName>
        <fullName evidence="1">Uroporphyrinogen decarboxylase (URO-D) domain-containing protein</fullName>
    </recommendedName>
</protein>
<feature type="domain" description="Uroporphyrinogen decarboxylase (URO-D)" evidence="1">
    <location>
        <begin position="7"/>
        <end position="33"/>
    </location>
</feature>
<organism evidence="2 3">
    <name type="scientific">Australozyma saopauloensis</name>
    <dbReference type="NCBI Taxonomy" id="291208"/>
    <lineage>
        <taxon>Eukaryota</taxon>
        <taxon>Fungi</taxon>
        <taxon>Dikarya</taxon>
        <taxon>Ascomycota</taxon>
        <taxon>Saccharomycotina</taxon>
        <taxon>Pichiomycetes</taxon>
        <taxon>Metschnikowiaceae</taxon>
        <taxon>Australozyma</taxon>
    </lineage>
</organism>
<dbReference type="RefSeq" id="XP_062877905.1">
    <property type="nucleotide sequence ID" value="XM_063021835.1"/>
</dbReference>
<dbReference type="EMBL" id="CP138896">
    <property type="protein sequence ID" value="WPK25523.1"/>
    <property type="molecule type" value="Genomic_DNA"/>
</dbReference>
<evidence type="ECO:0000313" key="2">
    <source>
        <dbReference type="EMBL" id="WPK25523.1"/>
    </source>
</evidence>
<sequence>MTFAPLKNDLILRAARGEKVERPPCWIMVCFGEISVAKLLLWPLQFFIFVYTNG</sequence>
<evidence type="ECO:0000313" key="3">
    <source>
        <dbReference type="Proteomes" id="UP001338582"/>
    </source>
</evidence>
<dbReference type="KEGG" id="asau:88173904"/>
<dbReference type="SUPFAM" id="SSF51726">
    <property type="entry name" value="UROD/MetE-like"/>
    <property type="match status" value="1"/>
</dbReference>